<accession>A0A939EYU9</accession>
<feature type="domain" description="AB hydrolase-1" evidence="2">
    <location>
        <begin position="62"/>
        <end position="301"/>
    </location>
</feature>
<dbReference type="InterPro" id="IPR029058">
    <property type="entry name" value="AB_hydrolase_fold"/>
</dbReference>
<keyword evidence="4" id="KW-1185">Reference proteome</keyword>
<dbReference type="InterPro" id="IPR050228">
    <property type="entry name" value="Carboxylesterase_BioH"/>
</dbReference>
<feature type="signal peptide" evidence="1">
    <location>
        <begin position="1"/>
        <end position="24"/>
    </location>
</feature>
<sequence length="317" mass="34293">MKLVTVLRSFSFCSALLLAGASFAAAPAPAAATSLPLVAVADNPTAHPNFTVRVVGKGQPMLLIPGLTCPGAVWDETVARYQKQYQCHIVSLAGFGGNAAPASTNQLLLNVRDQLLAYVKTQKLDKPVVVGHSLGGFMALWMSTAEPAALGPLVIVDSLPFLAAVQNPTQTAEGARPMAEGMRQQMRQGKNSMANARQMSASLVTDTARVTQLARWSVASDMPTVAQAMYDLFTTDLRQDIARIQQPVLVLGAWAAYQQYGSTKASTQAIFEQQYAKLPKHRIEMSEAGRHFLMYDDTTWFFAQTDAFLKQNAVAKK</sequence>
<dbReference type="Proteomes" id="UP000664144">
    <property type="component" value="Unassembled WGS sequence"/>
</dbReference>
<evidence type="ECO:0000313" key="4">
    <source>
        <dbReference type="Proteomes" id="UP000664144"/>
    </source>
</evidence>
<dbReference type="Gene3D" id="3.40.50.1820">
    <property type="entry name" value="alpha/beta hydrolase"/>
    <property type="match status" value="1"/>
</dbReference>
<dbReference type="PANTHER" id="PTHR43194:SF2">
    <property type="entry name" value="PEROXISOMAL MEMBRANE PROTEIN LPX1"/>
    <property type="match status" value="1"/>
</dbReference>
<reference evidence="3" key="1">
    <citation type="submission" date="2021-03" db="EMBL/GenBank/DDBJ databases">
        <authorList>
            <person name="Kim M.K."/>
        </authorList>
    </citation>
    <scope>NUCLEOTIDE SEQUENCE</scope>
    <source>
        <strain evidence="3">BT186</strain>
    </source>
</reference>
<name>A0A939EYU9_9BACT</name>
<gene>
    <name evidence="3" type="ORF">J0X19_18580</name>
</gene>
<comment type="caution">
    <text evidence="3">The sequence shown here is derived from an EMBL/GenBank/DDBJ whole genome shotgun (WGS) entry which is preliminary data.</text>
</comment>
<dbReference type="RefSeq" id="WP_206985918.1">
    <property type="nucleotide sequence ID" value="NZ_JAFLQZ010000015.1"/>
</dbReference>
<protein>
    <submittedName>
        <fullName evidence="3">Alpha/beta hydrolase</fullName>
    </submittedName>
</protein>
<keyword evidence="3" id="KW-0378">Hydrolase</keyword>
<dbReference type="GO" id="GO:0016787">
    <property type="term" value="F:hydrolase activity"/>
    <property type="evidence" value="ECO:0007669"/>
    <property type="project" value="UniProtKB-KW"/>
</dbReference>
<evidence type="ECO:0000313" key="3">
    <source>
        <dbReference type="EMBL" id="MBO0359973.1"/>
    </source>
</evidence>
<dbReference type="Pfam" id="PF12697">
    <property type="entry name" value="Abhydrolase_6"/>
    <property type="match status" value="1"/>
</dbReference>
<organism evidence="3 4">
    <name type="scientific">Hymenobacter telluris</name>
    <dbReference type="NCBI Taxonomy" id="2816474"/>
    <lineage>
        <taxon>Bacteria</taxon>
        <taxon>Pseudomonadati</taxon>
        <taxon>Bacteroidota</taxon>
        <taxon>Cytophagia</taxon>
        <taxon>Cytophagales</taxon>
        <taxon>Hymenobacteraceae</taxon>
        <taxon>Hymenobacter</taxon>
    </lineage>
</organism>
<keyword evidence="1" id="KW-0732">Signal</keyword>
<dbReference type="InterPro" id="IPR000073">
    <property type="entry name" value="AB_hydrolase_1"/>
</dbReference>
<dbReference type="AlphaFoldDB" id="A0A939EYU9"/>
<evidence type="ECO:0000259" key="2">
    <source>
        <dbReference type="Pfam" id="PF12697"/>
    </source>
</evidence>
<dbReference type="PANTHER" id="PTHR43194">
    <property type="entry name" value="HYDROLASE ALPHA/BETA FOLD FAMILY"/>
    <property type="match status" value="1"/>
</dbReference>
<dbReference type="EMBL" id="JAFLQZ010000015">
    <property type="protein sequence ID" value="MBO0359973.1"/>
    <property type="molecule type" value="Genomic_DNA"/>
</dbReference>
<evidence type="ECO:0000256" key="1">
    <source>
        <dbReference type="SAM" id="SignalP"/>
    </source>
</evidence>
<dbReference type="SUPFAM" id="SSF53474">
    <property type="entry name" value="alpha/beta-Hydrolases"/>
    <property type="match status" value="1"/>
</dbReference>
<feature type="chain" id="PRO_5036701771" evidence="1">
    <location>
        <begin position="25"/>
        <end position="317"/>
    </location>
</feature>
<proteinExistence type="predicted"/>